<protein>
    <submittedName>
        <fullName evidence="3">Uncharacterized protein</fullName>
    </submittedName>
</protein>
<feature type="region of interest" description="Disordered" evidence="1">
    <location>
        <begin position="257"/>
        <end position="280"/>
    </location>
</feature>
<evidence type="ECO:0000256" key="1">
    <source>
        <dbReference type="SAM" id="MobiDB-lite"/>
    </source>
</evidence>
<sequence length="363" mass="37933">MDARMNQPSAPTGPVPTMFEAIVRQMTVTATYNKGAVTIAPHILYTRHGEIYVDATTVERDGKPPREEKLGTFKLDGLGDPTLTANTFRPSALFEPEAEKYVGVTLMAVELGLAGERTGRTAEQGADDAAAAAIDHIAQNAARGAADDEPGRAVAALAIIATVIAGIDTLVRAQHAFAIIVAAAIIARRIVAVLVAIAGVAVVVVIVRGRCLAIAAGAGVAAARRAIAIHFGTIAGQFGVEPLLRGGEARLILRRLGDDRSGGGQRGGRGSGEGQRLEHGDRPELLSPLIRNRNGHTRNLPCRFLNGCPSPQSVAALAMTRRVVLGWGRLAHPIVTKLSITRLRPAASKSISSLLPSISAIAP</sequence>
<dbReference type="AlphaFoldDB" id="A0A2A2M255"/>
<keyword evidence="2" id="KW-0472">Membrane</keyword>
<proteinExistence type="predicted"/>
<feature type="transmembrane region" description="Helical" evidence="2">
    <location>
        <begin position="153"/>
        <end position="171"/>
    </location>
</feature>
<keyword evidence="2" id="KW-1133">Transmembrane helix</keyword>
<gene>
    <name evidence="3" type="ORF">WR25_12492</name>
</gene>
<dbReference type="Proteomes" id="UP000218231">
    <property type="component" value="Unassembled WGS sequence"/>
</dbReference>
<keyword evidence="4" id="KW-1185">Reference proteome</keyword>
<feature type="compositionally biased region" description="Gly residues" evidence="1">
    <location>
        <begin position="262"/>
        <end position="273"/>
    </location>
</feature>
<comment type="caution">
    <text evidence="3">The sequence shown here is derived from an EMBL/GenBank/DDBJ whole genome shotgun (WGS) entry which is preliminary data.</text>
</comment>
<organism evidence="3 4">
    <name type="scientific">Diploscapter pachys</name>
    <dbReference type="NCBI Taxonomy" id="2018661"/>
    <lineage>
        <taxon>Eukaryota</taxon>
        <taxon>Metazoa</taxon>
        <taxon>Ecdysozoa</taxon>
        <taxon>Nematoda</taxon>
        <taxon>Chromadorea</taxon>
        <taxon>Rhabditida</taxon>
        <taxon>Rhabditina</taxon>
        <taxon>Rhabditomorpha</taxon>
        <taxon>Rhabditoidea</taxon>
        <taxon>Rhabditidae</taxon>
        <taxon>Diploscapter</taxon>
    </lineage>
</organism>
<evidence type="ECO:0000256" key="2">
    <source>
        <dbReference type="SAM" id="Phobius"/>
    </source>
</evidence>
<evidence type="ECO:0000313" key="4">
    <source>
        <dbReference type="Proteomes" id="UP000218231"/>
    </source>
</evidence>
<keyword evidence="2" id="KW-0812">Transmembrane</keyword>
<dbReference type="EMBL" id="LIAE01006128">
    <property type="protein sequence ID" value="PAV92601.1"/>
    <property type="molecule type" value="Genomic_DNA"/>
</dbReference>
<reference evidence="3 4" key="1">
    <citation type="journal article" date="2017" name="Curr. Biol.">
        <title>Genome architecture and evolution of a unichromosomal asexual nematode.</title>
        <authorList>
            <person name="Fradin H."/>
            <person name="Zegar C."/>
            <person name="Gutwein M."/>
            <person name="Lucas J."/>
            <person name="Kovtun M."/>
            <person name="Corcoran D."/>
            <person name="Baugh L.R."/>
            <person name="Kiontke K."/>
            <person name="Gunsalus K."/>
            <person name="Fitch D.H."/>
            <person name="Piano F."/>
        </authorList>
    </citation>
    <scope>NUCLEOTIDE SEQUENCE [LARGE SCALE GENOMIC DNA]</scope>
    <source>
        <strain evidence="3">PF1309</strain>
    </source>
</reference>
<accession>A0A2A2M255</accession>
<evidence type="ECO:0000313" key="3">
    <source>
        <dbReference type="EMBL" id="PAV92601.1"/>
    </source>
</evidence>
<feature type="transmembrane region" description="Helical" evidence="2">
    <location>
        <begin position="177"/>
        <end position="207"/>
    </location>
</feature>
<name>A0A2A2M255_9BILA</name>